<protein>
    <submittedName>
        <fullName evidence="6">Metallophos domain-containing protein</fullName>
    </submittedName>
</protein>
<evidence type="ECO:0000313" key="4">
    <source>
        <dbReference type="EMBL" id="VDO27090.1"/>
    </source>
</evidence>
<reference evidence="4 5" key="2">
    <citation type="submission" date="2018-11" db="EMBL/GenBank/DDBJ databases">
        <authorList>
            <consortium name="Pathogen Informatics"/>
        </authorList>
    </citation>
    <scope>NUCLEOTIDE SEQUENCE [LARGE SCALE GENOMIC DNA]</scope>
    <source>
        <strain evidence="4 5">MHpl1</strain>
    </source>
</reference>
<dbReference type="AlphaFoldDB" id="A0A0N4W6T5"/>
<dbReference type="Pfam" id="PF00149">
    <property type="entry name" value="Metallophos"/>
    <property type="match status" value="1"/>
</dbReference>
<evidence type="ECO:0000256" key="1">
    <source>
        <dbReference type="ARBA" id="ARBA00022801"/>
    </source>
</evidence>
<dbReference type="PANTHER" id="PTHR10340:SF57">
    <property type="entry name" value="METALLOPHOS DOMAIN-CONTAINING PROTEIN"/>
    <property type="match status" value="1"/>
</dbReference>
<dbReference type="WBParaSite" id="HPLM_0000579401-mRNA-1">
    <property type="protein sequence ID" value="HPLM_0000579401-mRNA-1"/>
    <property type="gene ID" value="HPLM_0000579401"/>
</dbReference>
<dbReference type="PANTHER" id="PTHR10340">
    <property type="entry name" value="SPHINGOMYELIN PHOSPHODIESTERASE"/>
    <property type="match status" value="1"/>
</dbReference>
<evidence type="ECO:0000256" key="2">
    <source>
        <dbReference type="ARBA" id="ARBA00023180"/>
    </source>
</evidence>
<evidence type="ECO:0000313" key="6">
    <source>
        <dbReference type="WBParaSite" id="HPLM_0000579401-mRNA-1"/>
    </source>
</evidence>
<accession>A0A0N4W6T5</accession>
<dbReference type="SUPFAM" id="SSF56300">
    <property type="entry name" value="Metallo-dependent phosphatases"/>
    <property type="match status" value="1"/>
</dbReference>
<dbReference type="GO" id="GO:0008081">
    <property type="term" value="F:phosphoric diester hydrolase activity"/>
    <property type="evidence" value="ECO:0007669"/>
    <property type="project" value="TreeGrafter"/>
</dbReference>
<dbReference type="InterPro" id="IPR004843">
    <property type="entry name" value="Calcineurin-like_PHP"/>
</dbReference>
<keyword evidence="2" id="KW-0325">Glycoprotein</keyword>
<name>A0A0N4W6T5_HAEPC</name>
<sequence>MGIKYDRILLMFALLAGATALKILHLADFHLDVDYSVTGDNQHMCHNTTNITKSRLGPFGDYMCDAPKPLVIHAIDEAKRIVTDPDLIIWTGDNVPHVDGYDWNYVMNVMNLTTSLLFSRFPNRQILPTFGNHDYAPANAFENNSILYSKMWELWKEMLGESEKVAFECQIFDETIYIVTPKFQLVCV</sequence>
<dbReference type="Proteomes" id="UP000268014">
    <property type="component" value="Unassembled WGS sequence"/>
</dbReference>
<dbReference type="GO" id="GO:0005615">
    <property type="term" value="C:extracellular space"/>
    <property type="evidence" value="ECO:0007669"/>
    <property type="project" value="TreeGrafter"/>
</dbReference>
<gene>
    <name evidence="4" type="ORF">HPLM_LOCUS5786</name>
</gene>
<feature type="domain" description="Calcineurin-like phosphoesterase" evidence="3">
    <location>
        <begin position="21"/>
        <end position="153"/>
    </location>
</feature>
<dbReference type="InterPro" id="IPR029052">
    <property type="entry name" value="Metallo-depent_PP-like"/>
</dbReference>
<keyword evidence="1" id="KW-0378">Hydrolase</keyword>
<dbReference type="OMA" id="ANKMTAN"/>
<organism evidence="6">
    <name type="scientific">Haemonchus placei</name>
    <name type="common">Barber's pole worm</name>
    <dbReference type="NCBI Taxonomy" id="6290"/>
    <lineage>
        <taxon>Eukaryota</taxon>
        <taxon>Metazoa</taxon>
        <taxon>Ecdysozoa</taxon>
        <taxon>Nematoda</taxon>
        <taxon>Chromadorea</taxon>
        <taxon>Rhabditida</taxon>
        <taxon>Rhabditina</taxon>
        <taxon>Rhabditomorpha</taxon>
        <taxon>Strongyloidea</taxon>
        <taxon>Trichostrongylidae</taxon>
        <taxon>Haemonchus</taxon>
    </lineage>
</organism>
<proteinExistence type="predicted"/>
<dbReference type="EMBL" id="UZAF01016390">
    <property type="protein sequence ID" value="VDO27090.1"/>
    <property type="molecule type" value="Genomic_DNA"/>
</dbReference>
<dbReference type="OrthoDB" id="348678at2759"/>
<evidence type="ECO:0000259" key="3">
    <source>
        <dbReference type="Pfam" id="PF00149"/>
    </source>
</evidence>
<reference evidence="6" key="1">
    <citation type="submission" date="2017-02" db="UniProtKB">
        <authorList>
            <consortium name="WormBaseParasite"/>
        </authorList>
    </citation>
    <scope>IDENTIFICATION</scope>
</reference>
<evidence type="ECO:0000313" key="5">
    <source>
        <dbReference type="Proteomes" id="UP000268014"/>
    </source>
</evidence>
<dbReference type="Gene3D" id="3.60.21.10">
    <property type="match status" value="1"/>
</dbReference>
<keyword evidence="5" id="KW-1185">Reference proteome</keyword>